<dbReference type="CDD" id="cd06257">
    <property type="entry name" value="DnaJ"/>
    <property type="match status" value="1"/>
</dbReference>
<keyword evidence="2" id="KW-0812">Transmembrane</keyword>
<dbReference type="GO" id="GO:0006457">
    <property type="term" value="P:protein folding"/>
    <property type="evidence" value="ECO:0007669"/>
    <property type="project" value="InterPro"/>
</dbReference>
<evidence type="ECO:0000256" key="3">
    <source>
        <dbReference type="ARBA" id="ARBA00022989"/>
    </source>
</evidence>
<keyword evidence="9" id="KW-1185">Reference proteome</keyword>
<dbReference type="InterPro" id="IPR018253">
    <property type="entry name" value="DnaJ_domain_CS"/>
</dbReference>
<feature type="domain" description="J" evidence="8">
    <location>
        <begin position="32"/>
        <end position="101"/>
    </location>
</feature>
<dbReference type="Gene3D" id="1.10.287.110">
    <property type="entry name" value="DnaJ domain"/>
    <property type="match status" value="1"/>
</dbReference>
<dbReference type="InterPro" id="IPR001623">
    <property type="entry name" value="DnaJ_domain"/>
</dbReference>
<evidence type="ECO:0000256" key="1">
    <source>
        <dbReference type="ARBA" id="ARBA00004141"/>
    </source>
</evidence>
<proteinExistence type="inferred from homology"/>
<keyword evidence="4" id="KW-0472">Membrane</keyword>
<evidence type="ECO:0000256" key="6">
    <source>
        <dbReference type="ARBA" id="ARBA00024193"/>
    </source>
</evidence>
<evidence type="ECO:0000256" key="7">
    <source>
        <dbReference type="SAM" id="SignalP"/>
    </source>
</evidence>
<organism evidence="9 10">
    <name type="scientific">Steinernema glaseri</name>
    <dbReference type="NCBI Taxonomy" id="37863"/>
    <lineage>
        <taxon>Eukaryota</taxon>
        <taxon>Metazoa</taxon>
        <taxon>Ecdysozoa</taxon>
        <taxon>Nematoda</taxon>
        <taxon>Chromadorea</taxon>
        <taxon>Rhabditida</taxon>
        <taxon>Tylenchina</taxon>
        <taxon>Panagrolaimomorpha</taxon>
        <taxon>Strongyloidoidea</taxon>
        <taxon>Steinernematidae</taxon>
        <taxon>Steinernema</taxon>
    </lineage>
</organism>
<dbReference type="SMART" id="SM00271">
    <property type="entry name" value="DnaJ"/>
    <property type="match status" value="1"/>
</dbReference>
<feature type="chain" id="PRO_5009312617" evidence="7">
    <location>
        <begin position="20"/>
        <end position="337"/>
    </location>
</feature>
<dbReference type="PROSITE" id="PS50076">
    <property type="entry name" value="DNAJ_2"/>
    <property type="match status" value="1"/>
</dbReference>
<reference evidence="10" key="1">
    <citation type="submission" date="2016-11" db="UniProtKB">
        <authorList>
            <consortium name="WormBaseParasite"/>
        </authorList>
    </citation>
    <scope>IDENTIFICATION</scope>
</reference>
<dbReference type="AlphaFoldDB" id="A0A1I7YUS6"/>
<dbReference type="PROSITE" id="PS00636">
    <property type="entry name" value="DNAJ_1"/>
    <property type="match status" value="1"/>
</dbReference>
<dbReference type="PRINTS" id="PR00625">
    <property type="entry name" value="JDOMAIN"/>
</dbReference>
<evidence type="ECO:0000259" key="8">
    <source>
        <dbReference type="PROSITE" id="PS50076"/>
    </source>
</evidence>
<name>A0A1I7YUS6_9BILA</name>
<dbReference type="InterPro" id="IPR036869">
    <property type="entry name" value="J_dom_sf"/>
</dbReference>
<dbReference type="Proteomes" id="UP000095287">
    <property type="component" value="Unplaced"/>
</dbReference>
<keyword evidence="7" id="KW-0732">Signal</keyword>
<dbReference type="PANTHER" id="PTHR44176">
    <property type="entry name" value="DNAJ HOMOLOG SUBFAMILY C MEMBER 25"/>
    <property type="match status" value="1"/>
</dbReference>
<evidence type="ECO:0000313" key="10">
    <source>
        <dbReference type="WBParaSite" id="L893_g20046.t1"/>
    </source>
</evidence>
<feature type="signal peptide" evidence="7">
    <location>
        <begin position="1"/>
        <end position="19"/>
    </location>
</feature>
<comment type="subcellular location">
    <subcellularLocation>
        <location evidence="1">Membrane</location>
        <topology evidence="1">Multi-pass membrane protein</topology>
    </subcellularLocation>
</comment>
<dbReference type="InterPro" id="IPR044632">
    <property type="entry name" value="DNAJC25-like"/>
</dbReference>
<protein>
    <submittedName>
        <fullName evidence="10">J domain-containing protein</fullName>
    </submittedName>
</protein>
<evidence type="ECO:0000313" key="9">
    <source>
        <dbReference type="Proteomes" id="UP000095287"/>
    </source>
</evidence>
<dbReference type="WBParaSite" id="L893_g20046.t1">
    <property type="protein sequence ID" value="L893_g20046.t1"/>
    <property type="gene ID" value="L893_g20046"/>
</dbReference>
<keyword evidence="3" id="KW-1133">Transmembrane helix</keyword>
<dbReference type="GO" id="GO:0005789">
    <property type="term" value="C:endoplasmic reticulum membrane"/>
    <property type="evidence" value="ECO:0007669"/>
    <property type="project" value="TreeGrafter"/>
</dbReference>
<evidence type="ECO:0000256" key="4">
    <source>
        <dbReference type="ARBA" id="ARBA00023136"/>
    </source>
</evidence>
<dbReference type="FunFam" id="1.10.287.110:FF:000036">
    <property type="entry name" value="dnaJ homolog subfamily C member 25"/>
    <property type="match status" value="1"/>
</dbReference>
<dbReference type="Pfam" id="PF00226">
    <property type="entry name" value="DnaJ"/>
    <property type="match status" value="1"/>
</dbReference>
<dbReference type="PANTHER" id="PTHR44176:SF1">
    <property type="entry name" value="DNAJ HOMOLOG SUBFAMILY C MEMBER 25"/>
    <property type="match status" value="1"/>
</dbReference>
<evidence type="ECO:0000256" key="5">
    <source>
        <dbReference type="ARBA" id="ARBA00023186"/>
    </source>
</evidence>
<accession>A0A1I7YUS6</accession>
<evidence type="ECO:0000256" key="2">
    <source>
        <dbReference type="ARBA" id="ARBA00022692"/>
    </source>
</evidence>
<dbReference type="SUPFAM" id="SSF46565">
    <property type="entry name" value="Chaperone J-domain"/>
    <property type="match status" value="1"/>
</dbReference>
<sequence length="337" mass="39738">MNVIALALGLFALIEAVQCVGLAPGLYCGLEICYDVLGLDRETFRKSELAKTYRKLAKKFHPDRVKNEEDKAIAEERFRLVATAYETLKDDETRGFYDYYLDHPEERYYNYYQYYRMRATPKVDVRLVVIGVVSVISLIQYLSAKNKYSEAIDYAVKVAKYRNAAIDIAKDRGLIDVDPKTGKIRKNKKSKEAVDIEAIVRAIVEENMDVRGGYKKESIYDTFAWHIVSFPLTLFRYVVWKVRWIKKYNVNGEEYDEDDKMYLIRKNLGMTECQFACLEPNEIDEFFDEKLWLTEKFQQWKEAKELEEREKLANSGRYKRYRRYMKSNAGNTMSFVE</sequence>
<comment type="similarity">
    <text evidence="6">Belongs to the DNAJC25 family.</text>
</comment>
<keyword evidence="5" id="KW-0143">Chaperone</keyword>